<dbReference type="EMBL" id="OZ035843">
    <property type="protein sequence ID" value="CAL1597313.1"/>
    <property type="molecule type" value="Genomic_DNA"/>
</dbReference>
<keyword evidence="1" id="KW-0732">Signal</keyword>
<evidence type="ECO:0000256" key="1">
    <source>
        <dbReference type="SAM" id="SignalP"/>
    </source>
</evidence>
<evidence type="ECO:0008006" key="4">
    <source>
        <dbReference type="Google" id="ProtNLM"/>
    </source>
</evidence>
<accession>A0AAV2L4F8</accession>
<feature type="signal peptide" evidence="1">
    <location>
        <begin position="1"/>
        <end position="15"/>
    </location>
</feature>
<evidence type="ECO:0000313" key="3">
    <source>
        <dbReference type="Proteomes" id="UP001497482"/>
    </source>
</evidence>
<name>A0AAV2L4F8_KNICA</name>
<sequence length="123" mass="14098">MLLLLLLLLPRLDTGYRCYYLRYCCCRCCYRYCCNPLSQKLILFLMDAARLSMPRRAGLAPMLPGSLRRSCFISLPHLLILRCSWPSSCAEPSIGLLIKGIHTCVLHSSDRRLPITLPILQRL</sequence>
<dbReference type="AlphaFoldDB" id="A0AAV2L4F8"/>
<proteinExistence type="predicted"/>
<protein>
    <recommendedName>
        <fullName evidence="4">Secreted protein</fullName>
    </recommendedName>
</protein>
<reference evidence="2 3" key="1">
    <citation type="submission" date="2024-04" db="EMBL/GenBank/DDBJ databases">
        <authorList>
            <person name="Waldvogel A.-M."/>
            <person name="Schoenle A."/>
        </authorList>
    </citation>
    <scope>NUCLEOTIDE SEQUENCE [LARGE SCALE GENOMIC DNA]</scope>
</reference>
<organism evidence="2 3">
    <name type="scientific">Knipowitschia caucasica</name>
    <name type="common">Caucasian dwarf goby</name>
    <name type="synonym">Pomatoschistus caucasicus</name>
    <dbReference type="NCBI Taxonomy" id="637954"/>
    <lineage>
        <taxon>Eukaryota</taxon>
        <taxon>Metazoa</taxon>
        <taxon>Chordata</taxon>
        <taxon>Craniata</taxon>
        <taxon>Vertebrata</taxon>
        <taxon>Euteleostomi</taxon>
        <taxon>Actinopterygii</taxon>
        <taxon>Neopterygii</taxon>
        <taxon>Teleostei</taxon>
        <taxon>Neoteleostei</taxon>
        <taxon>Acanthomorphata</taxon>
        <taxon>Gobiaria</taxon>
        <taxon>Gobiiformes</taxon>
        <taxon>Gobioidei</taxon>
        <taxon>Gobiidae</taxon>
        <taxon>Gobiinae</taxon>
        <taxon>Knipowitschia</taxon>
    </lineage>
</organism>
<keyword evidence="3" id="KW-1185">Reference proteome</keyword>
<evidence type="ECO:0000313" key="2">
    <source>
        <dbReference type="EMBL" id="CAL1597313.1"/>
    </source>
</evidence>
<gene>
    <name evidence="2" type="ORF">KC01_LOCUS25824</name>
</gene>
<feature type="chain" id="PRO_5043763456" description="Secreted protein" evidence="1">
    <location>
        <begin position="16"/>
        <end position="123"/>
    </location>
</feature>
<dbReference type="Proteomes" id="UP001497482">
    <property type="component" value="Chromosome 21"/>
</dbReference>